<dbReference type="KEGG" id="lpb:SH83_08185"/>
<dbReference type="Proteomes" id="UP000595466">
    <property type="component" value="Chromosome"/>
</dbReference>
<dbReference type="Proteomes" id="UP000076882">
    <property type="component" value="Unassembled WGS sequence"/>
</dbReference>
<dbReference type="GO" id="GO:0008270">
    <property type="term" value="F:zinc ion binding"/>
    <property type="evidence" value="ECO:0007669"/>
    <property type="project" value="UniProtKB-UniRule"/>
</dbReference>
<keyword evidence="4 9" id="KW-0540">Nuclease</keyword>
<dbReference type="GO" id="GO:0004222">
    <property type="term" value="F:metalloendopeptidase activity"/>
    <property type="evidence" value="ECO:0007669"/>
    <property type="project" value="InterPro"/>
</dbReference>
<dbReference type="Proteomes" id="UP000076989">
    <property type="component" value="Unassembled WGS sequence"/>
</dbReference>
<evidence type="ECO:0000256" key="8">
    <source>
        <dbReference type="ARBA" id="ARBA00022833"/>
    </source>
</evidence>
<evidence type="ECO:0000256" key="7">
    <source>
        <dbReference type="ARBA" id="ARBA00022801"/>
    </source>
</evidence>
<keyword evidence="6 9" id="KW-0255">Endonuclease</keyword>
<evidence type="ECO:0000256" key="2">
    <source>
        <dbReference type="ARBA" id="ARBA00022517"/>
    </source>
</evidence>
<dbReference type="PANTHER" id="PTHR46986:SF1">
    <property type="entry name" value="ENDORIBONUCLEASE YBEY, CHLOROPLASTIC"/>
    <property type="match status" value="1"/>
</dbReference>
<dbReference type="Pfam" id="PF02130">
    <property type="entry name" value="YbeY"/>
    <property type="match status" value="1"/>
</dbReference>
<keyword evidence="7 9" id="KW-0378">Hydrolase</keyword>
<keyword evidence="3 9" id="KW-0698">rRNA processing</keyword>
<gene>
    <name evidence="9 14" type="primary">ybeY</name>
    <name evidence="14" type="ORF">JH395_06985</name>
    <name evidence="11" type="ORF">Lp19_3344</name>
    <name evidence="13" type="ORF">LPJSA22_01835</name>
    <name evidence="12" type="ORF">NAB2_1587</name>
    <name evidence="10" type="ORF">Nizo2260_2344</name>
</gene>
<dbReference type="NCBIfam" id="TIGR00043">
    <property type="entry name" value="rRNA maturation RNase YbeY"/>
    <property type="match status" value="1"/>
</dbReference>
<dbReference type="InterPro" id="IPR023091">
    <property type="entry name" value="MetalPrtase_cat_dom_sf_prd"/>
</dbReference>
<dbReference type="EMBL" id="LUWI01000029">
    <property type="protein sequence ID" value="KZU02703.1"/>
    <property type="molecule type" value="Genomic_DNA"/>
</dbReference>
<evidence type="ECO:0000313" key="13">
    <source>
        <dbReference type="EMBL" id="ODO61856.1"/>
    </source>
</evidence>
<reference evidence="15 16" key="1">
    <citation type="submission" date="2016-03" db="EMBL/GenBank/DDBJ databases">
        <title>Comparative genomics of 54 Lactobacillus plantarum strains reveals genomic uncoupling from niche constraints.</title>
        <authorList>
            <person name="Martino M.E."/>
        </authorList>
    </citation>
    <scope>NUCLEOTIDE SEQUENCE [LARGE SCALE GENOMIC DNA]</scope>
    <source>
        <strain evidence="11 16">19.1</strain>
        <strain evidence="12 15">NAB2</strain>
        <strain evidence="10 17">Nizo2260</strain>
    </source>
</reference>
<evidence type="ECO:0000256" key="6">
    <source>
        <dbReference type="ARBA" id="ARBA00022759"/>
    </source>
</evidence>
<reference evidence="14 19" key="3">
    <citation type="submission" date="2020-12" db="EMBL/GenBank/DDBJ databases">
        <title>Whole genome sequencing of Lactobacillus plantarum PC518.</title>
        <authorList>
            <person name="Guo Q."/>
        </authorList>
    </citation>
    <scope>NUCLEOTIDE SEQUENCE [LARGE SCALE GENOMIC DNA]</scope>
    <source>
        <strain evidence="14 19">PC518</strain>
    </source>
</reference>
<dbReference type="PANTHER" id="PTHR46986">
    <property type="entry name" value="ENDORIBONUCLEASE YBEY, CHLOROPLASTIC"/>
    <property type="match status" value="1"/>
</dbReference>
<evidence type="ECO:0000313" key="14">
    <source>
        <dbReference type="EMBL" id="QQM62271.1"/>
    </source>
</evidence>
<keyword evidence="8 9" id="KW-0862">Zinc</keyword>
<evidence type="ECO:0000313" key="12">
    <source>
        <dbReference type="EMBL" id="KZV03085.1"/>
    </source>
</evidence>
<name>A0A0G9FEG4_LACPN</name>
<dbReference type="EMBL" id="CP066817">
    <property type="protein sequence ID" value="QQM62271.1"/>
    <property type="molecule type" value="Genomic_DNA"/>
</dbReference>
<dbReference type="EC" id="3.1.-.-" evidence="9"/>
<evidence type="ECO:0000313" key="10">
    <source>
        <dbReference type="EMBL" id="KZU02703.1"/>
    </source>
</evidence>
<evidence type="ECO:0000256" key="5">
    <source>
        <dbReference type="ARBA" id="ARBA00022723"/>
    </source>
</evidence>
<comment type="cofactor">
    <cofactor evidence="9">
        <name>Zn(2+)</name>
        <dbReference type="ChEBI" id="CHEBI:29105"/>
    </cofactor>
    <text evidence="9">Binds 1 zinc ion.</text>
</comment>
<dbReference type="GO" id="GO:0006364">
    <property type="term" value="P:rRNA processing"/>
    <property type="evidence" value="ECO:0007669"/>
    <property type="project" value="UniProtKB-UniRule"/>
</dbReference>
<sequence length="159" mass="18038">MDLELYDQTTTGAQPEQLQLIRDLIDLAGQTLKLRDDTEVSVTLMNNDAIQKINEQYRGVDRPTDVISFAMHDDDEDDLIVMDPEMAAEMPLNLGDIMISVDKVSEQAAFLNHSEARELGYLVVHGFLHLNGYDHLQPADETEMFTLQRQILDAYGLEK</sequence>
<evidence type="ECO:0000313" key="18">
    <source>
        <dbReference type="Proteomes" id="UP000094892"/>
    </source>
</evidence>
<dbReference type="SMR" id="A0A0G9FEG4"/>
<evidence type="ECO:0000256" key="1">
    <source>
        <dbReference type="ARBA" id="ARBA00010875"/>
    </source>
</evidence>
<dbReference type="PROSITE" id="PS01306">
    <property type="entry name" value="UPF0054"/>
    <property type="match status" value="1"/>
</dbReference>
<evidence type="ECO:0000313" key="16">
    <source>
        <dbReference type="Proteomes" id="UP000076882"/>
    </source>
</evidence>
<dbReference type="GO" id="GO:0005737">
    <property type="term" value="C:cytoplasm"/>
    <property type="evidence" value="ECO:0007669"/>
    <property type="project" value="UniProtKB-SubCell"/>
</dbReference>
<feature type="binding site" evidence="9">
    <location>
        <position position="129"/>
    </location>
    <ligand>
        <name>Zn(2+)</name>
        <dbReference type="ChEBI" id="CHEBI:29105"/>
        <note>catalytic</note>
    </ligand>
</feature>
<keyword evidence="9" id="KW-0963">Cytoplasm</keyword>
<evidence type="ECO:0000313" key="17">
    <source>
        <dbReference type="Proteomes" id="UP000076989"/>
    </source>
</evidence>
<evidence type="ECO:0000313" key="19">
    <source>
        <dbReference type="Proteomes" id="UP000595466"/>
    </source>
</evidence>
<dbReference type="EMBL" id="MCOL01000001">
    <property type="protein sequence ID" value="ODO61856.1"/>
    <property type="molecule type" value="Genomic_DNA"/>
</dbReference>
<proteinExistence type="inferred from homology"/>
<keyword evidence="5 9" id="KW-0479">Metal-binding</keyword>
<evidence type="ECO:0000313" key="11">
    <source>
        <dbReference type="EMBL" id="KZU92058.1"/>
    </source>
</evidence>
<dbReference type="SUPFAM" id="SSF55486">
    <property type="entry name" value="Metalloproteases ('zincins'), catalytic domain"/>
    <property type="match status" value="1"/>
</dbReference>
<reference evidence="13 18" key="2">
    <citation type="submission" date="2016-08" db="EMBL/GenBank/DDBJ databases">
        <title>Genome sequencing of Lactobacillus plantarum JSA22, isolated from fermented soybean paste.</title>
        <authorList>
            <person name="Choi H.S."/>
        </authorList>
    </citation>
    <scope>NUCLEOTIDE SEQUENCE [LARGE SCALE GENOMIC DNA]</scope>
    <source>
        <strain evidence="13 18">JSA22</strain>
    </source>
</reference>
<keyword evidence="2 9" id="KW-0690">Ribosome biogenesis</keyword>
<dbReference type="Proteomes" id="UP000094892">
    <property type="component" value="Unassembled WGS sequence"/>
</dbReference>
<dbReference type="AlphaFoldDB" id="A0A0G9FEG4"/>
<dbReference type="Proteomes" id="UP000076872">
    <property type="component" value="Unassembled WGS sequence"/>
</dbReference>
<organism evidence="11 16">
    <name type="scientific">Lactiplantibacillus plantarum</name>
    <name type="common">Lactobacillus plantarum</name>
    <dbReference type="NCBI Taxonomy" id="1590"/>
    <lineage>
        <taxon>Bacteria</taxon>
        <taxon>Bacillati</taxon>
        <taxon>Bacillota</taxon>
        <taxon>Bacilli</taxon>
        <taxon>Lactobacillales</taxon>
        <taxon>Lactobacillaceae</taxon>
        <taxon>Lactiplantibacillus</taxon>
    </lineage>
</organism>
<comment type="subcellular location">
    <subcellularLocation>
        <location evidence="9">Cytoplasm</location>
    </subcellularLocation>
</comment>
<evidence type="ECO:0000256" key="3">
    <source>
        <dbReference type="ARBA" id="ARBA00022552"/>
    </source>
</evidence>
<dbReference type="GeneID" id="77218318"/>
<comment type="function">
    <text evidence="9">Single strand-specific metallo-endoribonuclease involved in late-stage 70S ribosome quality control and in maturation of the 3' terminus of the 16S rRNA.</text>
</comment>
<dbReference type="EMBL" id="LUXM01000040">
    <property type="protein sequence ID" value="KZU92058.1"/>
    <property type="molecule type" value="Genomic_DNA"/>
</dbReference>
<evidence type="ECO:0000256" key="9">
    <source>
        <dbReference type="HAMAP-Rule" id="MF_00009"/>
    </source>
</evidence>
<dbReference type="GO" id="GO:0004521">
    <property type="term" value="F:RNA endonuclease activity"/>
    <property type="evidence" value="ECO:0007669"/>
    <property type="project" value="UniProtKB-UniRule"/>
</dbReference>
<dbReference type="HAMAP" id="MF_00009">
    <property type="entry name" value="Endoribonucl_YbeY"/>
    <property type="match status" value="1"/>
</dbReference>
<dbReference type="OMA" id="RMRIHPL"/>
<dbReference type="EMBL" id="LUXO01000027">
    <property type="protein sequence ID" value="KZV03085.1"/>
    <property type="molecule type" value="Genomic_DNA"/>
</dbReference>
<feature type="binding site" evidence="9">
    <location>
        <position position="135"/>
    </location>
    <ligand>
        <name>Zn(2+)</name>
        <dbReference type="ChEBI" id="CHEBI:29105"/>
        <note>catalytic</note>
    </ligand>
</feature>
<comment type="similarity">
    <text evidence="1 9">Belongs to the endoribonuclease YbeY family.</text>
</comment>
<dbReference type="InterPro" id="IPR002036">
    <property type="entry name" value="YbeY"/>
</dbReference>
<dbReference type="RefSeq" id="WP_003640681.1">
    <property type="nucleotide sequence ID" value="NZ_AP018405.1"/>
</dbReference>
<evidence type="ECO:0000313" key="15">
    <source>
        <dbReference type="Proteomes" id="UP000076872"/>
    </source>
</evidence>
<accession>A0A0G9FEG4</accession>
<dbReference type="InterPro" id="IPR020549">
    <property type="entry name" value="YbeY_CS"/>
</dbReference>
<evidence type="ECO:0000256" key="4">
    <source>
        <dbReference type="ARBA" id="ARBA00022722"/>
    </source>
</evidence>
<protein>
    <recommendedName>
        <fullName evidence="9">Endoribonuclease YbeY</fullName>
        <ecNumber evidence="9">3.1.-.-</ecNumber>
    </recommendedName>
</protein>
<feature type="binding site" evidence="9">
    <location>
        <position position="125"/>
    </location>
    <ligand>
        <name>Zn(2+)</name>
        <dbReference type="ChEBI" id="CHEBI:29105"/>
        <note>catalytic</note>
    </ligand>
</feature>
<dbReference type="Gene3D" id="3.40.390.30">
    <property type="entry name" value="Metalloproteases ('zincins'), catalytic domain"/>
    <property type="match status" value="1"/>
</dbReference>
<dbReference type="PATRIC" id="fig|1590.142.peg.1818"/>